<accession>A0A3Q8SVA1</accession>
<dbReference type="InterPro" id="IPR025997">
    <property type="entry name" value="SBP_2_dom"/>
</dbReference>
<dbReference type="Proteomes" id="UP000267945">
    <property type="component" value="Chromosome"/>
</dbReference>
<dbReference type="InterPro" id="IPR028082">
    <property type="entry name" value="Peripla_BP_I"/>
</dbReference>
<keyword evidence="3" id="KW-0732">Signal</keyword>
<evidence type="ECO:0000256" key="1">
    <source>
        <dbReference type="ARBA" id="ARBA00004196"/>
    </source>
</evidence>
<keyword evidence="4" id="KW-0472">Membrane</keyword>
<feature type="domain" description="Periplasmic binding protein" evidence="5">
    <location>
        <begin position="45"/>
        <end position="254"/>
    </location>
</feature>
<comment type="subcellular location">
    <subcellularLocation>
        <location evidence="1">Cell envelope</location>
    </subcellularLocation>
</comment>
<name>A0A3Q8SVA1_LACHE</name>
<dbReference type="PANTHER" id="PTHR46847">
    <property type="entry name" value="D-ALLOSE-BINDING PERIPLASMIC PROTEIN-RELATED"/>
    <property type="match status" value="1"/>
</dbReference>
<protein>
    <submittedName>
        <fullName evidence="6">ABC transporter periplasmic-binding protein YtfQ</fullName>
    </submittedName>
</protein>
<evidence type="ECO:0000313" key="6">
    <source>
        <dbReference type="EMBL" id="AZK92183.1"/>
    </source>
</evidence>
<dbReference type="GO" id="GO:0030246">
    <property type="term" value="F:carbohydrate binding"/>
    <property type="evidence" value="ECO:0007669"/>
    <property type="project" value="UniProtKB-ARBA"/>
</dbReference>
<keyword evidence="4" id="KW-0812">Transmembrane</keyword>
<evidence type="ECO:0000256" key="2">
    <source>
        <dbReference type="ARBA" id="ARBA00007639"/>
    </source>
</evidence>
<evidence type="ECO:0000256" key="4">
    <source>
        <dbReference type="SAM" id="Phobius"/>
    </source>
</evidence>
<evidence type="ECO:0000259" key="5">
    <source>
        <dbReference type="Pfam" id="PF13407"/>
    </source>
</evidence>
<dbReference type="EMBL" id="CP019581">
    <property type="protein sequence ID" value="AZK92183.1"/>
    <property type="molecule type" value="Genomic_DNA"/>
</dbReference>
<sequence>MNKKRLNLNKYSLIESIIAIILIILTLSIYFCHIGQRRPVKIGSSYMTMNNEFYPIINEQIANQINNRNDRLYNRDPALNQQKQIEEIHSFIKKGVQAIIINPVNGDSKKLNHVLKVAKSRGIRIVIIDSPLKNSKIADCTIESANYHAGQLNAEYMLKRQKSGKILLLEHKSAISGVERIQGFLDTLKHSKKAKNFKIVKRLNTYGQSEISLPLVKKAIKNGTDFNTIMALNDRAAIGALAAIDSTNYFPIMYPFIVWMALKT</sequence>
<dbReference type="Pfam" id="PF13407">
    <property type="entry name" value="Peripla_BP_4"/>
    <property type="match status" value="1"/>
</dbReference>
<evidence type="ECO:0000256" key="3">
    <source>
        <dbReference type="ARBA" id="ARBA00022729"/>
    </source>
</evidence>
<reference evidence="6 7" key="1">
    <citation type="submission" date="2017-02" db="EMBL/GenBank/DDBJ databases">
        <title>Complete genome sequence of Lactobacillus helveticus.</title>
        <authorList>
            <person name="Kim J.F."/>
            <person name="Chung Y."/>
            <person name="Kwak M."/>
        </authorList>
    </citation>
    <scope>NUCLEOTIDE SEQUENCE [LARGE SCALE GENOMIC DNA]</scope>
    <source>
        <strain evidence="6 7">LH5</strain>
    </source>
</reference>
<feature type="transmembrane region" description="Helical" evidence="4">
    <location>
        <begin position="12"/>
        <end position="31"/>
    </location>
</feature>
<proteinExistence type="inferred from homology"/>
<keyword evidence="4" id="KW-1133">Transmembrane helix</keyword>
<gene>
    <name evidence="6" type="primary">ytfQ</name>
    <name evidence="6" type="ORF">LH5_01957</name>
</gene>
<dbReference type="SUPFAM" id="SSF53822">
    <property type="entry name" value="Periplasmic binding protein-like I"/>
    <property type="match status" value="1"/>
</dbReference>
<organism evidence="6 7">
    <name type="scientific">Lactobacillus helveticus</name>
    <name type="common">Lactobacillus suntoryeus</name>
    <dbReference type="NCBI Taxonomy" id="1587"/>
    <lineage>
        <taxon>Bacteria</taxon>
        <taxon>Bacillati</taxon>
        <taxon>Bacillota</taxon>
        <taxon>Bacilli</taxon>
        <taxon>Lactobacillales</taxon>
        <taxon>Lactobacillaceae</taxon>
        <taxon>Lactobacillus</taxon>
    </lineage>
</organism>
<comment type="similarity">
    <text evidence="2">Belongs to the bacterial solute-binding protein 2 family.</text>
</comment>
<dbReference type="AlphaFoldDB" id="A0A3Q8SVA1"/>
<dbReference type="RefSeq" id="WP_227028455.1">
    <property type="nucleotide sequence ID" value="NZ_CP019581.1"/>
</dbReference>
<dbReference type="GO" id="GO:0030313">
    <property type="term" value="C:cell envelope"/>
    <property type="evidence" value="ECO:0007669"/>
    <property type="project" value="UniProtKB-SubCell"/>
</dbReference>
<dbReference type="GeneID" id="99758091"/>
<dbReference type="Gene3D" id="3.40.50.2300">
    <property type="match status" value="2"/>
</dbReference>
<dbReference type="PANTHER" id="PTHR46847:SF1">
    <property type="entry name" value="D-ALLOSE-BINDING PERIPLASMIC PROTEIN-RELATED"/>
    <property type="match status" value="1"/>
</dbReference>
<evidence type="ECO:0000313" key="7">
    <source>
        <dbReference type="Proteomes" id="UP000267945"/>
    </source>
</evidence>